<feature type="region of interest" description="Disordered" evidence="1">
    <location>
        <begin position="117"/>
        <end position="150"/>
    </location>
</feature>
<comment type="caution">
    <text evidence="2">The sequence shown here is derived from an EMBL/GenBank/DDBJ whole genome shotgun (WGS) entry which is preliminary data.</text>
</comment>
<feature type="compositionally biased region" description="Polar residues" evidence="1">
    <location>
        <begin position="11"/>
        <end position="22"/>
    </location>
</feature>
<keyword evidence="3" id="KW-1185">Reference proteome</keyword>
<feature type="non-terminal residue" evidence="2">
    <location>
        <position position="150"/>
    </location>
</feature>
<feature type="region of interest" description="Disordered" evidence="1">
    <location>
        <begin position="1"/>
        <end position="22"/>
    </location>
</feature>
<proteinExistence type="predicted"/>
<dbReference type="EMBL" id="BTSX01000001">
    <property type="protein sequence ID" value="GMS78171.1"/>
    <property type="molecule type" value="Genomic_DNA"/>
</dbReference>
<name>A0AAV5SEQ6_9BILA</name>
<dbReference type="AlphaFoldDB" id="A0AAV5SEQ6"/>
<evidence type="ECO:0000256" key="1">
    <source>
        <dbReference type="SAM" id="MobiDB-lite"/>
    </source>
</evidence>
<gene>
    <name evidence="2" type="ORF">PENTCL1PPCAC_346</name>
</gene>
<reference evidence="2" key="1">
    <citation type="submission" date="2023-10" db="EMBL/GenBank/DDBJ databases">
        <title>Genome assembly of Pristionchus species.</title>
        <authorList>
            <person name="Yoshida K."/>
            <person name="Sommer R.J."/>
        </authorList>
    </citation>
    <scope>NUCLEOTIDE SEQUENCE</scope>
    <source>
        <strain evidence="2">RS0144</strain>
    </source>
</reference>
<accession>A0AAV5SEQ6</accession>
<evidence type="ECO:0000313" key="3">
    <source>
        <dbReference type="Proteomes" id="UP001432027"/>
    </source>
</evidence>
<protein>
    <recommendedName>
        <fullName evidence="4">PDZ domain-containing protein</fullName>
    </recommendedName>
</protein>
<evidence type="ECO:0008006" key="4">
    <source>
        <dbReference type="Google" id="ProtNLM"/>
    </source>
</evidence>
<dbReference type="Proteomes" id="UP001432027">
    <property type="component" value="Unassembled WGS sequence"/>
</dbReference>
<feature type="non-terminal residue" evidence="2">
    <location>
        <position position="1"/>
    </location>
</feature>
<organism evidence="2 3">
    <name type="scientific">Pristionchus entomophagus</name>
    <dbReference type="NCBI Taxonomy" id="358040"/>
    <lineage>
        <taxon>Eukaryota</taxon>
        <taxon>Metazoa</taxon>
        <taxon>Ecdysozoa</taxon>
        <taxon>Nematoda</taxon>
        <taxon>Chromadorea</taxon>
        <taxon>Rhabditida</taxon>
        <taxon>Rhabditina</taxon>
        <taxon>Diplogasteromorpha</taxon>
        <taxon>Diplogasteroidea</taxon>
        <taxon>Neodiplogasteridae</taxon>
        <taxon>Pristionchus</taxon>
    </lineage>
</organism>
<sequence>DPRLSADSAPTRRNTGTDLSNPQQLIIGWDLGQLDPSPEGGGEVGRFIGLHGRLDSDEVTSRGGRGVPTTLNELETGDILQFRVDGREIKDRSGLFQRGDQHSSVFIAISRLRQHGKRSRVLQSESGPFEGGSERDATEFTLIPHRHPHS</sequence>
<evidence type="ECO:0000313" key="2">
    <source>
        <dbReference type="EMBL" id="GMS78171.1"/>
    </source>
</evidence>